<dbReference type="Proteomes" id="UP000663852">
    <property type="component" value="Unassembled WGS sequence"/>
</dbReference>
<dbReference type="Proteomes" id="UP000663828">
    <property type="component" value="Unassembled WGS sequence"/>
</dbReference>
<organism evidence="2 3">
    <name type="scientific">Adineta ricciae</name>
    <name type="common">Rotifer</name>
    <dbReference type="NCBI Taxonomy" id="249248"/>
    <lineage>
        <taxon>Eukaryota</taxon>
        <taxon>Metazoa</taxon>
        <taxon>Spiralia</taxon>
        <taxon>Gnathifera</taxon>
        <taxon>Rotifera</taxon>
        <taxon>Eurotatoria</taxon>
        <taxon>Bdelloidea</taxon>
        <taxon>Adinetida</taxon>
        <taxon>Adinetidae</taxon>
        <taxon>Adineta</taxon>
    </lineage>
</organism>
<dbReference type="EMBL" id="CAJNOJ010001586">
    <property type="protein sequence ID" value="CAF1553235.1"/>
    <property type="molecule type" value="Genomic_DNA"/>
</dbReference>
<protein>
    <recommendedName>
        <fullName evidence="4">Transposase</fullName>
    </recommendedName>
</protein>
<dbReference type="InterPro" id="IPR036397">
    <property type="entry name" value="RNaseH_sf"/>
</dbReference>
<comment type="caution">
    <text evidence="2">The sequence shown here is derived from an EMBL/GenBank/DDBJ whole genome shotgun (WGS) entry which is preliminary data.</text>
</comment>
<dbReference type="Gene3D" id="3.30.420.10">
    <property type="entry name" value="Ribonuclease H-like superfamily/Ribonuclease H"/>
    <property type="match status" value="1"/>
</dbReference>
<dbReference type="AlphaFoldDB" id="A0A816H4T4"/>
<reference evidence="2" key="1">
    <citation type="submission" date="2021-02" db="EMBL/GenBank/DDBJ databases">
        <authorList>
            <person name="Nowell W R."/>
        </authorList>
    </citation>
    <scope>NUCLEOTIDE SEQUENCE</scope>
</reference>
<evidence type="ECO:0008006" key="4">
    <source>
        <dbReference type="Google" id="ProtNLM"/>
    </source>
</evidence>
<keyword evidence="3" id="KW-1185">Reference proteome</keyword>
<accession>A0A816H4T4</accession>
<evidence type="ECO:0000313" key="3">
    <source>
        <dbReference type="Proteomes" id="UP000663828"/>
    </source>
</evidence>
<dbReference type="PANTHER" id="PTHR33939">
    <property type="entry name" value="PROTEIN CBG22215"/>
    <property type="match status" value="1"/>
</dbReference>
<dbReference type="OrthoDB" id="2266637at2759"/>
<dbReference type="PANTHER" id="PTHR33939:SF1">
    <property type="entry name" value="DUF4371 DOMAIN-CONTAINING PROTEIN"/>
    <property type="match status" value="1"/>
</dbReference>
<dbReference type="EMBL" id="CAJNOR010015182">
    <property type="protein sequence ID" value="CAF1681508.1"/>
    <property type="molecule type" value="Genomic_DNA"/>
</dbReference>
<proteinExistence type="predicted"/>
<gene>
    <name evidence="1" type="ORF">EDS130_LOCUS46150</name>
    <name evidence="2" type="ORF">XAT740_LOCUS60656</name>
</gene>
<evidence type="ECO:0000313" key="2">
    <source>
        <dbReference type="EMBL" id="CAF1681508.1"/>
    </source>
</evidence>
<evidence type="ECO:0000313" key="1">
    <source>
        <dbReference type="EMBL" id="CAF1553235.1"/>
    </source>
</evidence>
<sequence>MPLDSISYVAQRASYFRRLDDLRANGVFIYYHDETWCNIGEEKRSRWINDKDEGRLKKSDGEGKRLTISAMINENDFHKESVDIFACDEDHSMNSTHFIHWIEKFASHLRLLHGPSVRIAIAIDNATWHNELIDEAKPPKRSWRNDQLQQWRKEHELKYDTTLKKGELLQIAFSHIPPKRYKTNAVASLFNVELVRLPIKHCV</sequence>
<dbReference type="GO" id="GO:0003676">
    <property type="term" value="F:nucleic acid binding"/>
    <property type="evidence" value="ECO:0007669"/>
    <property type="project" value="InterPro"/>
</dbReference>
<name>A0A816H4T4_ADIRI</name>